<evidence type="ECO:0000313" key="2">
    <source>
        <dbReference type="EMBL" id="MEC5385359.1"/>
    </source>
</evidence>
<dbReference type="RefSeq" id="WP_327598316.1">
    <property type="nucleotide sequence ID" value="NZ_JAYXHS010000001.1"/>
</dbReference>
<evidence type="ECO:0008006" key="4">
    <source>
        <dbReference type="Google" id="ProtNLM"/>
    </source>
</evidence>
<organism evidence="2 3">
    <name type="scientific">Uliginosibacterium silvisoli</name>
    <dbReference type="NCBI Taxonomy" id="3114758"/>
    <lineage>
        <taxon>Bacteria</taxon>
        <taxon>Pseudomonadati</taxon>
        <taxon>Pseudomonadota</taxon>
        <taxon>Betaproteobacteria</taxon>
        <taxon>Rhodocyclales</taxon>
        <taxon>Zoogloeaceae</taxon>
        <taxon>Uliginosibacterium</taxon>
    </lineage>
</organism>
<evidence type="ECO:0000313" key="3">
    <source>
        <dbReference type="Proteomes" id="UP001331561"/>
    </source>
</evidence>
<feature type="signal peptide" evidence="1">
    <location>
        <begin position="1"/>
        <end position="18"/>
    </location>
</feature>
<reference evidence="2 3" key="1">
    <citation type="submission" date="2024-01" db="EMBL/GenBank/DDBJ databases">
        <title>Uliginosibacterium soil sp. nov.</title>
        <authorList>
            <person name="Lv Y."/>
        </authorList>
    </citation>
    <scope>NUCLEOTIDE SEQUENCE [LARGE SCALE GENOMIC DNA]</scope>
    <source>
        <strain evidence="2 3">H3</strain>
    </source>
</reference>
<dbReference type="Proteomes" id="UP001331561">
    <property type="component" value="Unassembled WGS sequence"/>
</dbReference>
<dbReference type="PROSITE" id="PS51257">
    <property type="entry name" value="PROKAR_LIPOPROTEIN"/>
    <property type="match status" value="1"/>
</dbReference>
<proteinExistence type="predicted"/>
<name>A0ABU6K091_9RHOO</name>
<gene>
    <name evidence="2" type="ORF">VVD49_06465</name>
</gene>
<keyword evidence="1" id="KW-0732">Signal</keyword>
<keyword evidence="3" id="KW-1185">Reference proteome</keyword>
<feature type="chain" id="PRO_5047534838" description="DUF4136 domain-containing protein" evidence="1">
    <location>
        <begin position="19"/>
        <end position="200"/>
    </location>
</feature>
<protein>
    <recommendedName>
        <fullName evidence="4">DUF4136 domain-containing protein</fullName>
    </recommendedName>
</protein>
<accession>A0ABU6K091</accession>
<evidence type="ECO:0000256" key="1">
    <source>
        <dbReference type="SAM" id="SignalP"/>
    </source>
</evidence>
<sequence length="200" mass="20110">MISARTGLLMVASAAALAGCATGRLEAQWSDPQAGNQPLAGAKVLVVCQAAEQTIVRICQDQLAAQLRLIGVTPVMSEALTTKADGDKFAAARELGAKAVMLANLSPTTTFNSSSGPSFGIGMGSGGYHSGVGFGMTVPIGGYSQTSSVTSYGSDTTLTLVAGSKLVWSGKASTNSLDVSEQVASLARVSVEAAHKAGAL</sequence>
<comment type="caution">
    <text evidence="2">The sequence shown here is derived from an EMBL/GenBank/DDBJ whole genome shotgun (WGS) entry which is preliminary data.</text>
</comment>
<dbReference type="EMBL" id="JAYXHS010000001">
    <property type="protein sequence ID" value="MEC5385359.1"/>
    <property type="molecule type" value="Genomic_DNA"/>
</dbReference>